<dbReference type="InterPro" id="IPR043502">
    <property type="entry name" value="DNA/RNA_pol_sf"/>
</dbReference>
<dbReference type="PROSITE" id="PS50878">
    <property type="entry name" value="RT_POL"/>
    <property type="match status" value="1"/>
</dbReference>
<keyword evidence="2" id="KW-0808">Transferase</keyword>
<dbReference type="InterPro" id="IPR043128">
    <property type="entry name" value="Rev_trsase/Diguanyl_cyclase"/>
</dbReference>
<dbReference type="PANTHER" id="PTHR47027:SF20">
    <property type="entry name" value="REVERSE TRANSCRIPTASE-LIKE PROTEIN WITH RNA-DIRECTED DNA POLYMERASE DOMAIN"/>
    <property type="match status" value="1"/>
</dbReference>
<dbReference type="InterPro" id="IPR000477">
    <property type="entry name" value="RT_dom"/>
</dbReference>
<accession>A0A023F6G0</accession>
<reference evidence="2" key="1">
    <citation type="journal article" date="2014" name="PLoS Negl. Trop. Dis.">
        <title>An updated insight into the Sialotranscriptome of Triatoma infestans: developmental stage and geographic variations.</title>
        <authorList>
            <person name="Schwarz A."/>
            <person name="Medrano-Mercado N."/>
            <person name="Schaub G.A."/>
            <person name="Struchiner C.J."/>
            <person name="Bargues M.D."/>
            <person name="Levy M.Z."/>
            <person name="Ribeiro J.M."/>
        </authorList>
    </citation>
    <scope>NUCLEOTIDE SEQUENCE</scope>
    <source>
        <strain evidence="2">Chile</strain>
        <tissue evidence="2">Salivary glands</tissue>
    </source>
</reference>
<dbReference type="GO" id="GO:0004519">
    <property type="term" value="F:endonuclease activity"/>
    <property type="evidence" value="ECO:0007669"/>
    <property type="project" value="UniProtKB-KW"/>
</dbReference>
<dbReference type="GO" id="GO:0003964">
    <property type="term" value="F:RNA-directed DNA polymerase activity"/>
    <property type="evidence" value="ECO:0007669"/>
    <property type="project" value="UniProtKB-KW"/>
</dbReference>
<evidence type="ECO:0000259" key="1">
    <source>
        <dbReference type="PROSITE" id="PS50878"/>
    </source>
</evidence>
<evidence type="ECO:0000313" key="2">
    <source>
        <dbReference type="EMBL" id="JAC16819.1"/>
    </source>
</evidence>
<keyword evidence="2" id="KW-0255">Endonuclease</keyword>
<organism evidence="2">
    <name type="scientific">Triatoma infestans</name>
    <name type="common">Assassin bug</name>
    <dbReference type="NCBI Taxonomy" id="30076"/>
    <lineage>
        <taxon>Eukaryota</taxon>
        <taxon>Metazoa</taxon>
        <taxon>Ecdysozoa</taxon>
        <taxon>Arthropoda</taxon>
        <taxon>Hexapoda</taxon>
        <taxon>Insecta</taxon>
        <taxon>Pterygota</taxon>
        <taxon>Neoptera</taxon>
        <taxon>Paraneoptera</taxon>
        <taxon>Hemiptera</taxon>
        <taxon>Heteroptera</taxon>
        <taxon>Panheteroptera</taxon>
        <taxon>Cimicomorpha</taxon>
        <taxon>Reduviidae</taxon>
        <taxon>Triatominae</taxon>
        <taxon>Triatoma</taxon>
    </lineage>
</organism>
<dbReference type="EMBL" id="GBBI01001893">
    <property type="protein sequence ID" value="JAC16819.1"/>
    <property type="molecule type" value="mRNA"/>
</dbReference>
<name>A0A023F6G0_TRIIF</name>
<protein>
    <submittedName>
        <fullName evidence="2">Putative endonuclease-reverse transcriptase</fullName>
    </submittedName>
</protein>
<feature type="domain" description="Reverse transcriptase" evidence="1">
    <location>
        <begin position="25"/>
        <end position="302"/>
    </location>
</feature>
<dbReference type="AlphaFoldDB" id="A0A023F6G0"/>
<sequence length="644" mass="74312">DFISNECFKFLPPNWTHFLLNLFNKIWNSENLPRSWAQIRLKLVYKKGDPMDPLNYRGIAIFNCIAKLFTSIIYNRLSRWVEDLEIIPEEQMGFRSGRGCTDCIFSLAAAVNIQLRLTKRKVFAVFVDLKRAFDSVPHDKLWRKLHNMGISGKILRIMKILYDNADFIISQDGQTSKKISVTEGVLQGEVLSPLFFSLFIADMISFFKERGAKGINLMNDRDLLMLKYADDVVILASTWQETQNILHIMKQYCNNNSLNVNVKKTKILIFSKGGRPAKSKGFKYDTSTIEVVNTFNYLGIPFCSSGKFRQAAISLLNKGVAGRSAVISILKASKSDTWATKCRLYDSIAESILLYLSEVWGCSYSNVIERGQLAFFKSVLALPRNTPDAYVRMETGRIHMQHKVYERMLKWWMKLLAMEEHRIPKLCYLRLRELVDVPSIPYNWALELRNYLTVTGAQNLWYDQNLISLKKTYKEITYAFKLNLISKDINFVLNSTFNPHYRLLSNFGYDTIYSSLNCSIDKLRVLAQLRMASNKVTRVIIGAERFQFNASDDCKICHSSDKDTLTHFLICCSALDHLRSKFINKYLPLLKHENCIIEALLSDINQNKLNDIYFFVRKSLNCRQAILNKYTTSLVVGREGKLAK</sequence>
<dbReference type="CDD" id="cd01650">
    <property type="entry name" value="RT_nLTR_like"/>
    <property type="match status" value="1"/>
</dbReference>
<keyword evidence="2" id="KW-0540">Nuclease</keyword>
<dbReference type="SUPFAM" id="SSF56672">
    <property type="entry name" value="DNA/RNA polymerases"/>
    <property type="match status" value="1"/>
</dbReference>
<dbReference type="PANTHER" id="PTHR47027">
    <property type="entry name" value="REVERSE TRANSCRIPTASE DOMAIN-CONTAINING PROTEIN"/>
    <property type="match status" value="1"/>
</dbReference>
<dbReference type="Gene3D" id="3.30.70.270">
    <property type="match status" value="1"/>
</dbReference>
<keyword evidence="2" id="KW-0378">Hydrolase</keyword>
<dbReference type="Pfam" id="PF00078">
    <property type="entry name" value="RVT_1"/>
    <property type="match status" value="1"/>
</dbReference>
<keyword evidence="2" id="KW-0548">Nucleotidyltransferase</keyword>
<keyword evidence="2" id="KW-0695">RNA-directed DNA polymerase</keyword>
<proteinExistence type="evidence at transcript level"/>
<feature type="non-terminal residue" evidence="2">
    <location>
        <position position="1"/>
    </location>
</feature>